<dbReference type="PANTHER" id="PTHR40027">
    <property type="entry name" value="CELL DIVISION PROTEIN DIVIC"/>
    <property type="match status" value="1"/>
</dbReference>
<proteinExistence type="predicted"/>
<protein>
    <submittedName>
        <fullName evidence="3">Septum formation initiator family protein</fullName>
    </submittedName>
</protein>
<keyword evidence="2" id="KW-1133">Transmembrane helix</keyword>
<reference evidence="3" key="2">
    <citation type="submission" date="2021-09" db="EMBL/GenBank/DDBJ databases">
        <authorList>
            <person name="Gilroy R."/>
        </authorList>
    </citation>
    <scope>NUCLEOTIDE SEQUENCE</scope>
    <source>
        <strain evidence="3">CHK173-2119</strain>
    </source>
</reference>
<feature type="coiled-coil region" evidence="1">
    <location>
        <begin position="70"/>
        <end position="104"/>
    </location>
</feature>
<gene>
    <name evidence="3" type="ORF">K8W17_05525</name>
</gene>
<evidence type="ECO:0000256" key="2">
    <source>
        <dbReference type="SAM" id="Phobius"/>
    </source>
</evidence>
<feature type="transmembrane region" description="Helical" evidence="2">
    <location>
        <begin position="45"/>
        <end position="64"/>
    </location>
</feature>
<name>A0A921B4D4_9LACO</name>
<dbReference type="AlphaFoldDB" id="A0A921B4D4"/>
<reference evidence="3" key="1">
    <citation type="journal article" date="2021" name="PeerJ">
        <title>Extensive microbial diversity within the chicken gut microbiome revealed by metagenomics and culture.</title>
        <authorList>
            <person name="Gilroy R."/>
            <person name="Ravi A."/>
            <person name="Getino M."/>
            <person name="Pursley I."/>
            <person name="Horton D.L."/>
            <person name="Alikhan N.F."/>
            <person name="Baker D."/>
            <person name="Gharbi K."/>
            <person name="Hall N."/>
            <person name="Watson M."/>
            <person name="Adriaenssens E.M."/>
            <person name="Foster-Nyarko E."/>
            <person name="Jarju S."/>
            <person name="Secka A."/>
            <person name="Antonio M."/>
            <person name="Oren A."/>
            <person name="Chaudhuri R.R."/>
            <person name="La Ragione R."/>
            <person name="Hildebrand F."/>
            <person name="Pallen M.J."/>
        </authorList>
    </citation>
    <scope>NUCLEOTIDE SEQUENCE</scope>
    <source>
        <strain evidence="3">CHK173-2119</strain>
    </source>
</reference>
<keyword evidence="2" id="KW-0812">Transmembrane</keyword>
<dbReference type="InterPro" id="IPR039076">
    <property type="entry name" value="DivIC"/>
</dbReference>
<keyword evidence="1" id="KW-0175">Coiled coil</keyword>
<evidence type="ECO:0000256" key="1">
    <source>
        <dbReference type="SAM" id="Coils"/>
    </source>
</evidence>
<dbReference type="Proteomes" id="UP000774947">
    <property type="component" value="Unassembled WGS sequence"/>
</dbReference>
<accession>A0A921B4D4</accession>
<organism evidence="3 4">
    <name type="scientific">Lapidilactobacillus dextrinicus</name>
    <dbReference type="NCBI Taxonomy" id="51664"/>
    <lineage>
        <taxon>Bacteria</taxon>
        <taxon>Bacillati</taxon>
        <taxon>Bacillota</taxon>
        <taxon>Bacilli</taxon>
        <taxon>Lactobacillales</taxon>
        <taxon>Lactobacillaceae</taxon>
        <taxon>Lapidilactobacillus</taxon>
    </lineage>
</organism>
<keyword evidence="2" id="KW-0472">Membrane</keyword>
<dbReference type="Pfam" id="PF04977">
    <property type="entry name" value="DivIC"/>
    <property type="match status" value="1"/>
</dbReference>
<evidence type="ECO:0000313" key="3">
    <source>
        <dbReference type="EMBL" id="HJE15519.1"/>
    </source>
</evidence>
<comment type="caution">
    <text evidence="3">The sequence shown here is derived from an EMBL/GenBank/DDBJ whole genome shotgun (WGS) entry which is preliminary data.</text>
</comment>
<evidence type="ECO:0000313" key="4">
    <source>
        <dbReference type="Proteomes" id="UP000774947"/>
    </source>
</evidence>
<dbReference type="GO" id="GO:0051301">
    <property type="term" value="P:cell division"/>
    <property type="evidence" value="ECO:0007669"/>
    <property type="project" value="InterPro"/>
</dbReference>
<dbReference type="PANTHER" id="PTHR40027:SF1">
    <property type="entry name" value="CELL DIVISION PROTEIN DIVIC"/>
    <property type="match status" value="1"/>
</dbReference>
<dbReference type="EMBL" id="DYXY01000139">
    <property type="protein sequence ID" value="HJE15519.1"/>
    <property type="molecule type" value="Genomic_DNA"/>
</dbReference>
<dbReference type="InterPro" id="IPR007060">
    <property type="entry name" value="FtsL/DivIC"/>
</dbReference>
<sequence length="138" mass="16293">MRMQQQIRTNNKVTSIGNQFAQEAERQQQIDARRRYLQHVHRRRLWILLAILLVILIGLGSQIIRGKQTNNAIQQQVQTEKKQLSKTKDKSDNLKIQVKQLNNKTYIEKLIRYKYDYSKKGEIIFTLPETNSSINAKN</sequence>